<protein>
    <submittedName>
        <fullName evidence="3">Chemokine (C-C motif) ligand 14</fullName>
    </submittedName>
</protein>
<dbReference type="Proteomes" id="UP000271087">
    <property type="component" value="Unassembled WGS sequence"/>
</dbReference>
<dbReference type="EMBL" id="UYRW01023304">
    <property type="protein sequence ID" value="VDN08249.1"/>
    <property type="molecule type" value="Genomic_DNA"/>
</dbReference>
<name>A0A182F0L1_ONCOC</name>
<evidence type="ECO:0000313" key="2">
    <source>
        <dbReference type="Proteomes" id="UP000271087"/>
    </source>
</evidence>
<dbReference type="WBParaSite" id="nOo.2.0.1.t13974-RA">
    <property type="protein sequence ID" value="nOo.2.0.1.t13974-RA"/>
    <property type="gene ID" value="nOo.2.0.1.g13974"/>
</dbReference>
<organism evidence="3">
    <name type="scientific">Onchocerca ochengi</name>
    <name type="common">Filarial nematode worm</name>
    <dbReference type="NCBI Taxonomy" id="42157"/>
    <lineage>
        <taxon>Eukaryota</taxon>
        <taxon>Metazoa</taxon>
        <taxon>Ecdysozoa</taxon>
        <taxon>Nematoda</taxon>
        <taxon>Chromadorea</taxon>
        <taxon>Rhabditida</taxon>
        <taxon>Spirurina</taxon>
        <taxon>Spiruromorpha</taxon>
        <taxon>Filarioidea</taxon>
        <taxon>Onchocercidae</taxon>
        <taxon>Onchocerca</taxon>
    </lineage>
</organism>
<dbReference type="AlphaFoldDB" id="A0A182F0L1"/>
<reference evidence="1 2" key="2">
    <citation type="submission" date="2018-08" db="EMBL/GenBank/DDBJ databases">
        <authorList>
            <person name="Laetsch R D."/>
            <person name="Stevens L."/>
            <person name="Kumar S."/>
            <person name="Blaxter L. M."/>
        </authorList>
    </citation>
    <scope>NUCLEOTIDE SEQUENCE [LARGE SCALE GENOMIC DNA]</scope>
</reference>
<reference evidence="3" key="1">
    <citation type="submission" date="2016-06" db="UniProtKB">
        <authorList>
            <consortium name="WormBaseParasite"/>
        </authorList>
    </citation>
    <scope>IDENTIFICATION</scope>
</reference>
<sequence length="31" mass="3571">CAIQPNDSYTKTVLENEPKCISLIKHVIREK</sequence>
<accession>A0A182F0L1</accession>
<proteinExistence type="predicted"/>
<keyword evidence="2" id="KW-1185">Reference proteome</keyword>
<evidence type="ECO:0000313" key="1">
    <source>
        <dbReference type="EMBL" id="VDN08249.1"/>
    </source>
</evidence>
<gene>
    <name evidence="1" type="ORF">NOO_LOCUS13974</name>
</gene>
<evidence type="ECO:0000313" key="3">
    <source>
        <dbReference type="WBParaSite" id="nOo.2.0.1.t13974-RA"/>
    </source>
</evidence>